<comment type="caution">
    <text evidence="1">The sequence shown here is derived from an EMBL/GenBank/DDBJ whole genome shotgun (WGS) entry which is preliminary data.</text>
</comment>
<organism evidence="1">
    <name type="scientific">marine sediment metagenome</name>
    <dbReference type="NCBI Taxonomy" id="412755"/>
    <lineage>
        <taxon>unclassified sequences</taxon>
        <taxon>metagenomes</taxon>
        <taxon>ecological metagenomes</taxon>
    </lineage>
</organism>
<reference evidence="1" key="1">
    <citation type="journal article" date="2015" name="Nature">
        <title>Complex archaea that bridge the gap between prokaryotes and eukaryotes.</title>
        <authorList>
            <person name="Spang A."/>
            <person name="Saw J.H."/>
            <person name="Jorgensen S.L."/>
            <person name="Zaremba-Niedzwiedzka K."/>
            <person name="Martijn J."/>
            <person name="Lind A.E."/>
            <person name="van Eijk R."/>
            <person name="Schleper C."/>
            <person name="Guy L."/>
            <person name="Ettema T.J."/>
        </authorList>
    </citation>
    <scope>NUCLEOTIDE SEQUENCE</scope>
</reference>
<feature type="non-terminal residue" evidence="1">
    <location>
        <position position="1"/>
    </location>
</feature>
<dbReference type="AlphaFoldDB" id="A0A0F9A0H5"/>
<dbReference type="EMBL" id="LAZR01045119">
    <property type="protein sequence ID" value="KKK99638.1"/>
    <property type="molecule type" value="Genomic_DNA"/>
</dbReference>
<name>A0A0F9A0H5_9ZZZZ</name>
<protein>
    <submittedName>
        <fullName evidence="1">Uncharacterized protein</fullName>
    </submittedName>
</protein>
<gene>
    <name evidence="1" type="ORF">LCGC14_2630760</name>
</gene>
<proteinExistence type="predicted"/>
<evidence type="ECO:0000313" key="1">
    <source>
        <dbReference type="EMBL" id="KKK99638.1"/>
    </source>
</evidence>
<accession>A0A0F9A0H5</accession>
<sequence>FFYSGGQECQAINPSDFGLNLEDITGFLRSEVLNLSEMLTSC</sequence>